<sequence>MPEPSDGGQPAVPVPVHYWHRQGLHAIWMEGWKDGRKVVATKIKPRHHRIHENPEILKI</sequence>
<dbReference type="EMBL" id="CH902632">
    <property type="protein sequence ID" value="KPU74104.1"/>
    <property type="molecule type" value="Genomic_DNA"/>
</dbReference>
<accession>A0A0P8XH13</accession>
<organism evidence="1 2">
    <name type="scientific">Drosophila ananassae</name>
    <name type="common">Fruit fly</name>
    <dbReference type="NCBI Taxonomy" id="7217"/>
    <lineage>
        <taxon>Eukaryota</taxon>
        <taxon>Metazoa</taxon>
        <taxon>Ecdysozoa</taxon>
        <taxon>Arthropoda</taxon>
        <taxon>Hexapoda</taxon>
        <taxon>Insecta</taxon>
        <taxon>Pterygota</taxon>
        <taxon>Neoptera</taxon>
        <taxon>Endopterygota</taxon>
        <taxon>Diptera</taxon>
        <taxon>Brachycera</taxon>
        <taxon>Muscomorpha</taxon>
        <taxon>Ephydroidea</taxon>
        <taxon>Drosophilidae</taxon>
        <taxon>Drosophila</taxon>
        <taxon>Sophophora</taxon>
    </lineage>
</organism>
<protein>
    <submittedName>
        <fullName evidence="1">Uncharacterized protein, isoform A</fullName>
    </submittedName>
</protein>
<evidence type="ECO:0000313" key="1">
    <source>
        <dbReference type="EMBL" id="KPU74104.1"/>
    </source>
</evidence>
<name>A0A0P8XH13_DROAN</name>
<dbReference type="InParanoid" id="A0A0P8XH13"/>
<gene>
    <name evidence="1" type="primary">Dana\GF26377</name>
    <name evidence="1" type="ORF">GF26377</name>
</gene>
<keyword evidence="2" id="KW-1185">Reference proteome</keyword>
<reference evidence="1 2" key="1">
    <citation type="journal article" date="2007" name="Nature">
        <title>Evolution of genes and genomes on the Drosophila phylogeny.</title>
        <authorList>
            <consortium name="Drosophila 12 Genomes Consortium"/>
            <person name="Clark A.G."/>
            <person name="Eisen M.B."/>
            <person name="Smith D.R."/>
            <person name="Bergman C.M."/>
            <person name="Oliver B."/>
            <person name="Markow T.A."/>
            <person name="Kaufman T.C."/>
            <person name="Kellis M."/>
            <person name="Gelbart W."/>
            <person name="Iyer V.N."/>
            <person name="Pollard D.A."/>
            <person name="Sackton T.B."/>
            <person name="Larracuente A.M."/>
            <person name="Singh N.D."/>
            <person name="Abad J.P."/>
            <person name="Abt D.N."/>
            <person name="Adryan B."/>
            <person name="Aguade M."/>
            <person name="Akashi H."/>
            <person name="Anderson W.W."/>
            <person name="Aquadro C.F."/>
            <person name="Ardell D.H."/>
            <person name="Arguello R."/>
            <person name="Artieri C.G."/>
            <person name="Barbash D.A."/>
            <person name="Barker D."/>
            <person name="Barsanti P."/>
            <person name="Batterham P."/>
            <person name="Batzoglou S."/>
            <person name="Begun D."/>
            <person name="Bhutkar A."/>
            <person name="Blanco E."/>
            <person name="Bosak S.A."/>
            <person name="Bradley R.K."/>
            <person name="Brand A.D."/>
            <person name="Brent M.R."/>
            <person name="Brooks A.N."/>
            <person name="Brown R.H."/>
            <person name="Butlin R.K."/>
            <person name="Caggese C."/>
            <person name="Calvi B.R."/>
            <person name="Bernardo de Carvalho A."/>
            <person name="Caspi A."/>
            <person name="Castrezana S."/>
            <person name="Celniker S.E."/>
            <person name="Chang J.L."/>
            <person name="Chapple C."/>
            <person name="Chatterji S."/>
            <person name="Chinwalla A."/>
            <person name="Civetta A."/>
            <person name="Clifton S.W."/>
            <person name="Comeron J.M."/>
            <person name="Costello J.C."/>
            <person name="Coyne J.A."/>
            <person name="Daub J."/>
            <person name="David R.G."/>
            <person name="Delcher A.L."/>
            <person name="Delehaunty K."/>
            <person name="Do C.B."/>
            <person name="Ebling H."/>
            <person name="Edwards K."/>
            <person name="Eickbush T."/>
            <person name="Evans J.D."/>
            <person name="Filipski A."/>
            <person name="Findeiss S."/>
            <person name="Freyhult E."/>
            <person name="Fulton L."/>
            <person name="Fulton R."/>
            <person name="Garcia A.C."/>
            <person name="Gardiner A."/>
            <person name="Garfield D.A."/>
            <person name="Garvin B.E."/>
            <person name="Gibson G."/>
            <person name="Gilbert D."/>
            <person name="Gnerre S."/>
            <person name="Godfrey J."/>
            <person name="Good R."/>
            <person name="Gotea V."/>
            <person name="Gravely B."/>
            <person name="Greenberg A.J."/>
            <person name="Griffiths-Jones S."/>
            <person name="Gross S."/>
            <person name="Guigo R."/>
            <person name="Gustafson E.A."/>
            <person name="Haerty W."/>
            <person name="Hahn M.W."/>
            <person name="Halligan D.L."/>
            <person name="Halpern A.L."/>
            <person name="Halter G.M."/>
            <person name="Han M.V."/>
            <person name="Heger A."/>
            <person name="Hillier L."/>
            <person name="Hinrichs A.S."/>
            <person name="Holmes I."/>
            <person name="Hoskins R.A."/>
            <person name="Hubisz M.J."/>
            <person name="Hultmark D."/>
            <person name="Huntley M.A."/>
            <person name="Jaffe D.B."/>
            <person name="Jagadeeshan S."/>
            <person name="Jeck W.R."/>
            <person name="Johnson J."/>
            <person name="Jones C.D."/>
            <person name="Jordan W.C."/>
            <person name="Karpen G.H."/>
            <person name="Kataoka E."/>
            <person name="Keightley P.D."/>
            <person name="Kheradpour P."/>
            <person name="Kirkness E.F."/>
            <person name="Koerich L.B."/>
            <person name="Kristiansen K."/>
            <person name="Kudrna D."/>
            <person name="Kulathinal R.J."/>
            <person name="Kumar S."/>
            <person name="Kwok R."/>
            <person name="Lander E."/>
            <person name="Langley C.H."/>
            <person name="Lapoint R."/>
            <person name="Lazzaro B.P."/>
            <person name="Lee S.J."/>
            <person name="Levesque L."/>
            <person name="Li R."/>
            <person name="Lin C.F."/>
            <person name="Lin M.F."/>
            <person name="Lindblad-Toh K."/>
            <person name="Llopart A."/>
            <person name="Long M."/>
            <person name="Low L."/>
            <person name="Lozovsky E."/>
            <person name="Lu J."/>
            <person name="Luo M."/>
            <person name="Machado C.A."/>
            <person name="Makalowski W."/>
            <person name="Marzo M."/>
            <person name="Matsuda M."/>
            <person name="Matzkin L."/>
            <person name="McAllister B."/>
            <person name="McBride C.S."/>
            <person name="McKernan B."/>
            <person name="McKernan K."/>
            <person name="Mendez-Lago M."/>
            <person name="Minx P."/>
            <person name="Mollenhauer M.U."/>
            <person name="Montooth K."/>
            <person name="Mount S.M."/>
            <person name="Mu X."/>
            <person name="Myers E."/>
            <person name="Negre B."/>
            <person name="Newfeld S."/>
            <person name="Nielsen R."/>
            <person name="Noor M.A."/>
            <person name="O'Grady P."/>
            <person name="Pachter L."/>
            <person name="Papaceit M."/>
            <person name="Parisi M.J."/>
            <person name="Parisi M."/>
            <person name="Parts L."/>
            <person name="Pedersen J.S."/>
            <person name="Pesole G."/>
            <person name="Phillippy A.M."/>
            <person name="Ponting C.P."/>
            <person name="Pop M."/>
            <person name="Porcelli D."/>
            <person name="Powell J.R."/>
            <person name="Prohaska S."/>
            <person name="Pruitt K."/>
            <person name="Puig M."/>
            <person name="Quesneville H."/>
            <person name="Ram K.R."/>
            <person name="Rand D."/>
            <person name="Rasmussen M.D."/>
            <person name="Reed L.K."/>
            <person name="Reenan R."/>
            <person name="Reily A."/>
            <person name="Remington K.A."/>
            <person name="Rieger T.T."/>
            <person name="Ritchie M.G."/>
            <person name="Robin C."/>
            <person name="Rogers Y.H."/>
            <person name="Rohde C."/>
            <person name="Rozas J."/>
            <person name="Rubenfield M.J."/>
            <person name="Ruiz A."/>
            <person name="Russo S."/>
            <person name="Salzberg S.L."/>
            <person name="Sanchez-Gracia A."/>
            <person name="Saranga D.J."/>
            <person name="Sato H."/>
            <person name="Schaeffer S.W."/>
            <person name="Schatz M.C."/>
            <person name="Schlenke T."/>
            <person name="Schwartz R."/>
            <person name="Segarra C."/>
            <person name="Singh R.S."/>
            <person name="Sirot L."/>
            <person name="Sirota M."/>
            <person name="Sisneros N.B."/>
            <person name="Smith C.D."/>
            <person name="Smith T.F."/>
            <person name="Spieth J."/>
            <person name="Stage D.E."/>
            <person name="Stark A."/>
            <person name="Stephan W."/>
            <person name="Strausberg R.L."/>
            <person name="Strempel S."/>
            <person name="Sturgill D."/>
            <person name="Sutton G."/>
            <person name="Sutton G.G."/>
            <person name="Tao W."/>
            <person name="Teichmann S."/>
            <person name="Tobari Y.N."/>
            <person name="Tomimura Y."/>
            <person name="Tsolas J.M."/>
            <person name="Valente V.L."/>
            <person name="Venter E."/>
            <person name="Venter J.C."/>
            <person name="Vicario S."/>
            <person name="Vieira F.G."/>
            <person name="Vilella A.J."/>
            <person name="Villasante A."/>
            <person name="Walenz B."/>
            <person name="Wang J."/>
            <person name="Wasserman M."/>
            <person name="Watts T."/>
            <person name="Wilson D."/>
            <person name="Wilson R.K."/>
            <person name="Wing R.A."/>
            <person name="Wolfner M.F."/>
            <person name="Wong A."/>
            <person name="Wong G.K."/>
            <person name="Wu C.I."/>
            <person name="Wu G."/>
            <person name="Yamamoto D."/>
            <person name="Yang H.P."/>
            <person name="Yang S.P."/>
            <person name="Yorke J.A."/>
            <person name="Yoshida K."/>
            <person name="Zdobnov E."/>
            <person name="Zhang P."/>
            <person name="Zhang Y."/>
            <person name="Zimin A.V."/>
            <person name="Baldwin J."/>
            <person name="Abdouelleil A."/>
            <person name="Abdulkadir J."/>
            <person name="Abebe A."/>
            <person name="Abera B."/>
            <person name="Abreu J."/>
            <person name="Acer S.C."/>
            <person name="Aftuck L."/>
            <person name="Alexander A."/>
            <person name="An P."/>
            <person name="Anderson E."/>
            <person name="Anderson S."/>
            <person name="Arachi H."/>
            <person name="Azer M."/>
            <person name="Bachantsang P."/>
            <person name="Barry A."/>
            <person name="Bayul T."/>
            <person name="Berlin A."/>
            <person name="Bessette D."/>
            <person name="Bloom T."/>
            <person name="Blye J."/>
            <person name="Boguslavskiy L."/>
            <person name="Bonnet C."/>
            <person name="Boukhgalter B."/>
            <person name="Bourzgui I."/>
            <person name="Brown A."/>
            <person name="Cahill P."/>
            <person name="Channer S."/>
            <person name="Cheshatsang Y."/>
            <person name="Chuda L."/>
            <person name="Citroen M."/>
            <person name="Collymore A."/>
            <person name="Cooke P."/>
            <person name="Costello M."/>
            <person name="D'Aco K."/>
            <person name="Daza R."/>
            <person name="De Haan G."/>
            <person name="DeGray S."/>
            <person name="DeMaso C."/>
            <person name="Dhargay N."/>
            <person name="Dooley K."/>
            <person name="Dooley E."/>
            <person name="Doricent M."/>
            <person name="Dorje P."/>
            <person name="Dorjee K."/>
            <person name="Dupes A."/>
            <person name="Elong R."/>
            <person name="Falk J."/>
            <person name="Farina A."/>
            <person name="Faro S."/>
            <person name="Ferguson D."/>
            <person name="Fisher S."/>
            <person name="Foley C.D."/>
            <person name="Franke A."/>
            <person name="Friedrich D."/>
            <person name="Gadbois L."/>
            <person name="Gearin G."/>
            <person name="Gearin C.R."/>
            <person name="Giannoukos G."/>
            <person name="Goode T."/>
            <person name="Graham J."/>
            <person name="Grandbois E."/>
            <person name="Grewal S."/>
            <person name="Gyaltsen K."/>
            <person name="Hafez N."/>
            <person name="Hagos B."/>
            <person name="Hall J."/>
            <person name="Henson C."/>
            <person name="Hollinger A."/>
            <person name="Honan T."/>
            <person name="Huard M.D."/>
            <person name="Hughes L."/>
            <person name="Hurhula B."/>
            <person name="Husby M.E."/>
            <person name="Kamat A."/>
            <person name="Kanga B."/>
            <person name="Kashin S."/>
            <person name="Khazanovich D."/>
            <person name="Kisner P."/>
            <person name="Lance K."/>
            <person name="Lara M."/>
            <person name="Lee W."/>
            <person name="Lennon N."/>
            <person name="Letendre F."/>
            <person name="LeVine R."/>
            <person name="Lipovsky A."/>
            <person name="Liu X."/>
            <person name="Liu J."/>
            <person name="Liu S."/>
            <person name="Lokyitsang T."/>
            <person name="Lokyitsang Y."/>
            <person name="Lubonja R."/>
            <person name="Lui A."/>
            <person name="MacDonald P."/>
            <person name="Magnisalis V."/>
            <person name="Maru K."/>
            <person name="Matthews C."/>
            <person name="McCusker W."/>
            <person name="McDonough S."/>
            <person name="Mehta T."/>
            <person name="Meldrim J."/>
            <person name="Meneus L."/>
            <person name="Mihai O."/>
            <person name="Mihalev A."/>
            <person name="Mihova T."/>
            <person name="Mittelman R."/>
            <person name="Mlenga V."/>
            <person name="Montmayeur A."/>
            <person name="Mulrain L."/>
            <person name="Navidi A."/>
            <person name="Naylor J."/>
            <person name="Negash T."/>
            <person name="Nguyen T."/>
            <person name="Nguyen N."/>
            <person name="Nicol R."/>
            <person name="Norbu C."/>
            <person name="Norbu N."/>
            <person name="Novod N."/>
            <person name="O'Neill B."/>
            <person name="Osman S."/>
            <person name="Markiewicz E."/>
            <person name="Oyono O.L."/>
            <person name="Patti C."/>
            <person name="Phunkhang P."/>
            <person name="Pierre F."/>
            <person name="Priest M."/>
            <person name="Raghuraman S."/>
            <person name="Rege F."/>
            <person name="Reyes R."/>
            <person name="Rise C."/>
            <person name="Rogov P."/>
            <person name="Ross K."/>
            <person name="Ryan E."/>
            <person name="Settipalli S."/>
            <person name="Shea T."/>
            <person name="Sherpa N."/>
            <person name="Shi L."/>
            <person name="Shih D."/>
            <person name="Sparrow T."/>
            <person name="Spaulding J."/>
            <person name="Stalker J."/>
            <person name="Stange-Thomann N."/>
            <person name="Stavropoulos S."/>
            <person name="Stone C."/>
            <person name="Strader C."/>
            <person name="Tesfaye S."/>
            <person name="Thomson T."/>
            <person name="Thoulutsang Y."/>
            <person name="Thoulutsang D."/>
            <person name="Topham K."/>
            <person name="Topping I."/>
            <person name="Tsamla T."/>
            <person name="Vassiliev H."/>
            <person name="Vo A."/>
            <person name="Wangchuk T."/>
            <person name="Wangdi T."/>
            <person name="Weiand M."/>
            <person name="Wilkinson J."/>
            <person name="Wilson A."/>
            <person name="Yadav S."/>
            <person name="Young G."/>
            <person name="Yu Q."/>
            <person name="Zembek L."/>
            <person name="Zhong D."/>
            <person name="Zimmer A."/>
            <person name="Zwirko Z."/>
            <person name="Jaffe D.B."/>
            <person name="Alvarez P."/>
            <person name="Brockman W."/>
            <person name="Butler J."/>
            <person name="Chin C."/>
            <person name="Gnerre S."/>
            <person name="Grabherr M."/>
            <person name="Kleber M."/>
            <person name="Mauceli E."/>
            <person name="MacCallum I."/>
        </authorList>
    </citation>
    <scope>NUCLEOTIDE SEQUENCE [LARGE SCALE GENOMIC DNA]</scope>
    <source>
        <strain evidence="2">Tucson 14024-0371.13</strain>
    </source>
</reference>
<dbReference type="Proteomes" id="UP000007801">
    <property type="component" value="Unassembled WGS sequence"/>
</dbReference>
<proteinExistence type="predicted"/>
<evidence type="ECO:0000313" key="2">
    <source>
        <dbReference type="Proteomes" id="UP000007801"/>
    </source>
</evidence>
<dbReference type="AlphaFoldDB" id="A0A0P8XH13"/>